<evidence type="ECO:0000256" key="4">
    <source>
        <dbReference type="ARBA" id="ARBA00022618"/>
    </source>
</evidence>
<protein>
    <recommendedName>
        <fullName evidence="11">Nuclear distribution protein PAC1</fullName>
    </recommendedName>
    <alternativeName>
        <fullName evidence="11">Lissencephaly-1 homolog</fullName>
        <shortName evidence="11">LIS-1</shortName>
    </alternativeName>
    <alternativeName>
        <fullName evidence="11">nudF homolog</fullName>
    </alternativeName>
</protein>
<evidence type="ECO:0000256" key="3">
    <source>
        <dbReference type="ARBA" id="ARBA00022574"/>
    </source>
</evidence>
<keyword evidence="8 11" id="KW-0175">Coiled coil</keyword>
<evidence type="ECO:0000256" key="1">
    <source>
        <dbReference type="ARBA" id="ARBA00022448"/>
    </source>
</evidence>
<dbReference type="GO" id="GO:0070840">
    <property type="term" value="F:dynein complex binding"/>
    <property type="evidence" value="ECO:0007669"/>
    <property type="project" value="UniProtKB-UniRule"/>
</dbReference>
<evidence type="ECO:0000256" key="6">
    <source>
        <dbReference type="ARBA" id="ARBA00022737"/>
    </source>
</evidence>
<dbReference type="GO" id="GO:0005874">
    <property type="term" value="C:microtubule"/>
    <property type="evidence" value="ECO:0007669"/>
    <property type="project" value="UniProtKB-KW"/>
</dbReference>
<dbReference type="PANTHER" id="PTHR44129">
    <property type="entry name" value="WD REPEAT-CONTAINING PROTEIN POP1"/>
    <property type="match status" value="1"/>
</dbReference>
<keyword evidence="7 11" id="KW-0498">Mitosis</keyword>
<dbReference type="GO" id="GO:0000922">
    <property type="term" value="C:spindle pole"/>
    <property type="evidence" value="ECO:0007669"/>
    <property type="project" value="UniProtKB-SubCell"/>
</dbReference>
<evidence type="ECO:0000256" key="10">
    <source>
        <dbReference type="ARBA" id="ARBA00023306"/>
    </source>
</evidence>
<comment type="subunit">
    <text evidence="11">Self-associates. Interacts with NDL1 and dynein.</text>
</comment>
<reference evidence="14" key="1">
    <citation type="journal article" date="2018" name="Nat. Microbiol.">
        <title>Leveraging single-cell genomics to expand the fungal tree of life.</title>
        <authorList>
            <person name="Ahrendt S.R."/>
            <person name="Quandt C.A."/>
            <person name="Ciobanu D."/>
            <person name="Clum A."/>
            <person name="Salamov A."/>
            <person name="Andreopoulos B."/>
            <person name="Cheng J.F."/>
            <person name="Woyke T."/>
            <person name="Pelin A."/>
            <person name="Henrissat B."/>
            <person name="Reynolds N.K."/>
            <person name="Benny G.L."/>
            <person name="Smith M.E."/>
            <person name="James T.Y."/>
            <person name="Grigoriev I.V."/>
        </authorList>
    </citation>
    <scope>NUCLEOTIDE SEQUENCE [LARGE SCALE GENOMIC DNA]</scope>
    <source>
        <strain evidence="14">Baker2002</strain>
    </source>
</reference>
<dbReference type="OrthoDB" id="10264588at2759"/>
<accession>A0A4P9ZBB3</accession>
<organism evidence="13 14">
    <name type="scientific">Metschnikowia bicuspidata</name>
    <dbReference type="NCBI Taxonomy" id="27322"/>
    <lineage>
        <taxon>Eukaryota</taxon>
        <taxon>Fungi</taxon>
        <taxon>Dikarya</taxon>
        <taxon>Ascomycota</taxon>
        <taxon>Saccharomycotina</taxon>
        <taxon>Pichiomycetes</taxon>
        <taxon>Metschnikowiaceae</taxon>
        <taxon>Metschnikowia</taxon>
    </lineage>
</organism>
<dbReference type="InterPro" id="IPR037190">
    <property type="entry name" value="LIS1_N"/>
</dbReference>
<dbReference type="Pfam" id="PF00400">
    <property type="entry name" value="WD40"/>
    <property type="match status" value="2"/>
</dbReference>
<gene>
    <name evidence="11" type="primary">PAC1</name>
    <name evidence="11" type="synonym">LIS1</name>
    <name evidence="13" type="ORF">METBISCDRAFT_27636</name>
</gene>
<evidence type="ECO:0000256" key="12">
    <source>
        <dbReference type="PROSITE-ProRule" id="PRU00221"/>
    </source>
</evidence>
<evidence type="ECO:0000256" key="8">
    <source>
        <dbReference type="ARBA" id="ARBA00023054"/>
    </source>
</evidence>
<dbReference type="EMBL" id="ML004465">
    <property type="protein sequence ID" value="RKP30127.1"/>
    <property type="molecule type" value="Genomic_DNA"/>
</dbReference>
<dbReference type="SMART" id="SM00320">
    <property type="entry name" value="WD40"/>
    <property type="match status" value="7"/>
</dbReference>
<dbReference type="InterPro" id="IPR001680">
    <property type="entry name" value="WD40_rpt"/>
</dbReference>
<dbReference type="GO" id="GO:0051301">
    <property type="term" value="P:cell division"/>
    <property type="evidence" value="ECO:0007669"/>
    <property type="project" value="UniProtKB-KW"/>
</dbReference>
<dbReference type="AlphaFoldDB" id="A0A4P9ZBB3"/>
<dbReference type="GO" id="GO:0005737">
    <property type="term" value="C:cytoplasm"/>
    <property type="evidence" value="ECO:0007669"/>
    <property type="project" value="UniProtKB-UniRule"/>
</dbReference>
<keyword evidence="6" id="KW-0677">Repeat</keyword>
<comment type="subcellular location">
    <subcellularLocation>
        <location evidence="11">Cytoplasm</location>
        <location evidence="11">Cytoskeleton</location>
    </subcellularLocation>
    <subcellularLocation>
        <location evidence="11">Cytoplasm</location>
        <location evidence="11">Cytoskeleton</location>
        <location evidence="11">Spindle pole</location>
    </subcellularLocation>
    <text evidence="11">Localizes to the plus ends of microtubules and the mitotic spindle poles.</text>
</comment>
<dbReference type="InterPro" id="IPR017252">
    <property type="entry name" value="Dynein_regulator_LIS1"/>
</dbReference>
<evidence type="ECO:0000256" key="7">
    <source>
        <dbReference type="ARBA" id="ARBA00022776"/>
    </source>
</evidence>
<dbReference type="HAMAP" id="MF_03141">
    <property type="entry name" value="lis1"/>
    <property type="match status" value="1"/>
</dbReference>
<keyword evidence="4 11" id="KW-0132">Cell division</keyword>
<dbReference type="SUPFAM" id="SSF50978">
    <property type="entry name" value="WD40 repeat-like"/>
    <property type="match status" value="1"/>
</dbReference>
<keyword evidence="3 12" id="KW-0853">WD repeat</keyword>
<dbReference type="PROSITE" id="PS50294">
    <property type="entry name" value="WD_REPEATS_REGION"/>
    <property type="match status" value="2"/>
</dbReference>
<dbReference type="InterPro" id="IPR019775">
    <property type="entry name" value="WD40_repeat_CS"/>
</dbReference>
<comment type="similarity">
    <text evidence="11">Belongs to the WD repeat LIS1/nudF family.</text>
</comment>
<dbReference type="PROSITE" id="PS00678">
    <property type="entry name" value="WD_REPEATS_1"/>
    <property type="match status" value="2"/>
</dbReference>
<dbReference type="GO" id="GO:0005875">
    <property type="term" value="C:microtubule associated complex"/>
    <property type="evidence" value="ECO:0007669"/>
    <property type="project" value="UniProtKB-UniRule"/>
</dbReference>
<dbReference type="InterPro" id="IPR020472">
    <property type="entry name" value="WD40_PAC1"/>
</dbReference>
<keyword evidence="5 11" id="KW-0493">Microtubule</keyword>
<dbReference type="PRINTS" id="PR00320">
    <property type="entry name" value="GPROTEINBRPT"/>
</dbReference>
<sequence>MLGSILTSRQTAELHKAIVQYLEPLLEHDRPALETVACVLDVASSSGDEPIVARYLEKKWSTVLRLQKKILDLENEVASYKALLQARTESAGAVTVGTLQNKIDWLPSAASAQFPTLSTQTVNTLAIHPVFPFVVAGCADGALVAWNLAADTAIGPQKQISAHICGVNRIKWSLLPVDLLQLQAEQHVLASCSSDLLIKIWEGDTLTHVRTLTGHEHTVSGLAFSPADASVLYSVSRDKAVKIWDMSTGLCMHSFVGHSDWVRDLDVVLVNVSLALETAKRSSLGGFVLTCSNDQSVRLSHALLGTGLALLLGHTHVVEAVRFLPMRSNSYIDKHILAHPARYADYILDAVVNNPLYGETLGFKYCVSAGRDNAVKLWLLPPPVLVPNRPPQPSQHNNSQGWHVADILGHLSWIRAIDVHPSGRYIFTGSDDKTVRVWDLACLPGLAQPTCVSVLLAHNGFVNCIEMAKFGWPEHVPRADADELAVVETNMRCLFASAGTDNTVKIWS</sequence>
<dbReference type="InterPro" id="IPR015943">
    <property type="entry name" value="WD40/YVTN_repeat-like_dom_sf"/>
</dbReference>
<comment type="function">
    <text evidence="11">Positively regulates the activity of the minus-end directed microtubule motor protein dynein. Plays a central role in positioning the mitotic spindle at the bud neck during cell division. Targets cytoplasmic dynein to microtubule plus ends, thereby promoting dynein-mediated microtubule sliding along the bud cortex and consequently the movement of the mitotic spindle to the bud neck.</text>
</comment>
<keyword evidence="10 11" id="KW-0131">Cell cycle</keyword>
<evidence type="ECO:0000256" key="11">
    <source>
        <dbReference type="HAMAP-Rule" id="MF_03141"/>
    </source>
</evidence>
<evidence type="ECO:0000256" key="2">
    <source>
        <dbReference type="ARBA" id="ARBA00022490"/>
    </source>
</evidence>
<dbReference type="Gene3D" id="2.130.10.10">
    <property type="entry name" value="YVTN repeat-like/Quinoprotein amine dehydrogenase"/>
    <property type="match status" value="2"/>
</dbReference>
<evidence type="ECO:0000313" key="13">
    <source>
        <dbReference type="EMBL" id="RKP30127.1"/>
    </source>
</evidence>
<proteinExistence type="inferred from homology"/>
<dbReference type="SUPFAM" id="SSF109925">
    <property type="entry name" value="Lissencephaly-1 protein (Lis-1, PAF-AH alpha) N-terminal domain"/>
    <property type="match status" value="1"/>
</dbReference>
<keyword evidence="14" id="KW-1185">Reference proteome</keyword>
<dbReference type="PROSITE" id="PS50082">
    <property type="entry name" value="WD_REPEATS_2"/>
    <property type="match status" value="3"/>
</dbReference>
<dbReference type="GO" id="GO:0051012">
    <property type="term" value="P:microtubule sliding"/>
    <property type="evidence" value="ECO:0007669"/>
    <property type="project" value="UniProtKB-UniRule"/>
</dbReference>
<dbReference type="CDD" id="cd00200">
    <property type="entry name" value="WD40"/>
    <property type="match status" value="1"/>
</dbReference>
<dbReference type="GO" id="GO:0000132">
    <property type="term" value="P:establishment of mitotic spindle orientation"/>
    <property type="evidence" value="ECO:0007669"/>
    <property type="project" value="UniProtKB-UniRule"/>
</dbReference>
<dbReference type="InterPro" id="IPR036322">
    <property type="entry name" value="WD40_repeat_dom_sf"/>
</dbReference>
<keyword evidence="9 11" id="KW-0206">Cytoskeleton</keyword>
<feature type="repeat" description="WD" evidence="12">
    <location>
        <begin position="407"/>
        <end position="440"/>
    </location>
</feature>
<dbReference type="Gene3D" id="1.20.960.30">
    <property type="match status" value="1"/>
</dbReference>
<feature type="repeat" description="WD" evidence="12">
    <location>
        <begin position="212"/>
        <end position="254"/>
    </location>
</feature>
<keyword evidence="1 11" id="KW-0813">Transport</keyword>
<dbReference type="InterPro" id="IPR050349">
    <property type="entry name" value="WD_LIS1/nudF_dynein_reg"/>
</dbReference>
<dbReference type="Proteomes" id="UP000268321">
    <property type="component" value="Unassembled WGS sequence"/>
</dbReference>
<feature type="repeat" description="WD" evidence="12">
    <location>
        <begin position="494"/>
        <end position="508"/>
    </location>
</feature>
<evidence type="ECO:0000313" key="14">
    <source>
        <dbReference type="Proteomes" id="UP000268321"/>
    </source>
</evidence>
<keyword evidence="2 11" id="KW-0963">Cytoplasm</keyword>
<name>A0A4P9ZBB3_9ASCO</name>
<evidence type="ECO:0000256" key="9">
    <source>
        <dbReference type="ARBA" id="ARBA00023212"/>
    </source>
</evidence>
<evidence type="ECO:0000256" key="5">
    <source>
        <dbReference type="ARBA" id="ARBA00022701"/>
    </source>
</evidence>